<dbReference type="InterPro" id="IPR012337">
    <property type="entry name" value="RNaseH-like_sf"/>
</dbReference>
<organism evidence="2 3">
    <name type="scientific">Phytophthora oleae</name>
    <dbReference type="NCBI Taxonomy" id="2107226"/>
    <lineage>
        <taxon>Eukaryota</taxon>
        <taxon>Sar</taxon>
        <taxon>Stramenopiles</taxon>
        <taxon>Oomycota</taxon>
        <taxon>Peronosporomycetes</taxon>
        <taxon>Peronosporales</taxon>
        <taxon>Peronosporaceae</taxon>
        <taxon>Phytophthora</taxon>
    </lineage>
</organism>
<dbReference type="SUPFAM" id="SSF53098">
    <property type="entry name" value="Ribonuclease H-like"/>
    <property type="match status" value="1"/>
</dbReference>
<comment type="caution">
    <text evidence="2">The sequence shown here is derived from an EMBL/GenBank/DDBJ whole genome shotgun (WGS) entry which is preliminary data.</text>
</comment>
<gene>
    <name evidence="2" type="ORF">V7S43_000909</name>
</gene>
<proteinExistence type="predicted"/>
<feature type="domain" description="HAT C-terminal dimerisation" evidence="1">
    <location>
        <begin position="26"/>
        <end position="112"/>
    </location>
</feature>
<sequence length="169" mass="19221">MFAPPPTQPASIVNTTDQTQRRVDEELDRWKDDPATVKRTNGVPESVLSFWAKVEHDRSYTLLPKAAKFLYAIPISSCQIERDFGVSGQKVTTQHTSLSDHNNDMCSFLNRNREYVDLLQREKIPSGGHSKHTPSCFSDPLDVDLNLDLFADGMLATFDLYEDEEEKEN</sequence>
<protein>
    <recommendedName>
        <fullName evidence="1">HAT C-terminal dimerisation domain-containing protein</fullName>
    </recommendedName>
</protein>
<evidence type="ECO:0000259" key="1">
    <source>
        <dbReference type="Pfam" id="PF05699"/>
    </source>
</evidence>
<dbReference type="AlphaFoldDB" id="A0ABD3G944"/>
<name>A0ABD3G944_9STRA</name>
<dbReference type="Proteomes" id="UP001632037">
    <property type="component" value="Unassembled WGS sequence"/>
</dbReference>
<accession>A0ABD3G944</accession>
<evidence type="ECO:0000313" key="3">
    <source>
        <dbReference type="Proteomes" id="UP001632037"/>
    </source>
</evidence>
<evidence type="ECO:0000313" key="2">
    <source>
        <dbReference type="EMBL" id="KAL3674984.1"/>
    </source>
</evidence>
<reference evidence="2 3" key="1">
    <citation type="submission" date="2024-09" db="EMBL/GenBank/DDBJ databases">
        <title>Genome sequencing and assembly of Phytophthora oleae, isolate VK10A, causative agent of rot of olive drupes.</title>
        <authorList>
            <person name="Conti Taguali S."/>
            <person name="Riolo M."/>
            <person name="La Spada F."/>
            <person name="Cacciola S.O."/>
            <person name="Dionisio G."/>
        </authorList>
    </citation>
    <scope>NUCLEOTIDE SEQUENCE [LARGE SCALE GENOMIC DNA]</scope>
    <source>
        <strain evidence="2 3">VK10A</strain>
    </source>
</reference>
<keyword evidence="3" id="KW-1185">Reference proteome</keyword>
<dbReference type="EMBL" id="JBIMZQ010000001">
    <property type="protein sequence ID" value="KAL3674984.1"/>
    <property type="molecule type" value="Genomic_DNA"/>
</dbReference>
<dbReference type="InterPro" id="IPR008906">
    <property type="entry name" value="HATC_C_dom"/>
</dbReference>
<dbReference type="Pfam" id="PF05699">
    <property type="entry name" value="Dimer_Tnp_hAT"/>
    <property type="match status" value="1"/>
</dbReference>